<sequence length="43" mass="5383">MGRDKVQLCDVLHRRMFLVKSSHIEYILHLWCIWSLWDSYKLY</sequence>
<accession>A0A0E9RSP1</accession>
<organism evidence="1">
    <name type="scientific">Anguilla anguilla</name>
    <name type="common">European freshwater eel</name>
    <name type="synonym">Muraena anguilla</name>
    <dbReference type="NCBI Taxonomy" id="7936"/>
    <lineage>
        <taxon>Eukaryota</taxon>
        <taxon>Metazoa</taxon>
        <taxon>Chordata</taxon>
        <taxon>Craniata</taxon>
        <taxon>Vertebrata</taxon>
        <taxon>Euteleostomi</taxon>
        <taxon>Actinopterygii</taxon>
        <taxon>Neopterygii</taxon>
        <taxon>Teleostei</taxon>
        <taxon>Anguilliformes</taxon>
        <taxon>Anguillidae</taxon>
        <taxon>Anguilla</taxon>
    </lineage>
</organism>
<proteinExistence type="predicted"/>
<reference evidence="1" key="1">
    <citation type="submission" date="2014-11" db="EMBL/GenBank/DDBJ databases">
        <authorList>
            <person name="Amaro Gonzalez C."/>
        </authorList>
    </citation>
    <scope>NUCLEOTIDE SEQUENCE</scope>
</reference>
<protein>
    <submittedName>
        <fullName evidence="1">Uncharacterized protein</fullName>
    </submittedName>
</protein>
<dbReference type="AlphaFoldDB" id="A0A0E9RSP1"/>
<dbReference type="EMBL" id="GBXM01077309">
    <property type="protein sequence ID" value="JAH31268.1"/>
    <property type="molecule type" value="Transcribed_RNA"/>
</dbReference>
<name>A0A0E9RSP1_ANGAN</name>
<evidence type="ECO:0000313" key="1">
    <source>
        <dbReference type="EMBL" id="JAH31268.1"/>
    </source>
</evidence>
<reference evidence="1" key="2">
    <citation type="journal article" date="2015" name="Fish Shellfish Immunol.">
        <title>Early steps in the European eel (Anguilla anguilla)-Vibrio vulnificus interaction in the gills: Role of the RtxA13 toxin.</title>
        <authorList>
            <person name="Callol A."/>
            <person name="Pajuelo D."/>
            <person name="Ebbesson L."/>
            <person name="Teles M."/>
            <person name="MacKenzie S."/>
            <person name="Amaro C."/>
        </authorList>
    </citation>
    <scope>NUCLEOTIDE SEQUENCE</scope>
</reference>